<comment type="caution">
    <text evidence="2">The sequence shown here is derived from an EMBL/GenBank/DDBJ whole genome shotgun (WGS) entry which is preliminary data.</text>
</comment>
<dbReference type="CDD" id="cd06661">
    <property type="entry name" value="GGCT_like"/>
    <property type="match status" value="1"/>
</dbReference>
<proteinExistence type="predicted"/>
<name>A0A4Y3QJE2_MICTE</name>
<gene>
    <name evidence="2" type="ORF">MTE01_09640</name>
</gene>
<reference evidence="2 3" key="1">
    <citation type="submission" date="2019-06" db="EMBL/GenBank/DDBJ databases">
        <title>Whole genome shotgun sequence of Microbacterium testaceum NBRC 12675.</title>
        <authorList>
            <person name="Hosoyama A."/>
            <person name="Uohara A."/>
            <person name="Ohji S."/>
            <person name="Ichikawa N."/>
        </authorList>
    </citation>
    <scope>NUCLEOTIDE SEQUENCE [LARGE SCALE GENOMIC DNA]</scope>
    <source>
        <strain evidence="2 3">NBRC 12675</strain>
    </source>
</reference>
<protein>
    <recommendedName>
        <fullName evidence="1">Gamma-glutamylcyclotransferase AIG2-like domain-containing protein</fullName>
    </recommendedName>
</protein>
<dbReference type="Gene3D" id="3.10.490.10">
    <property type="entry name" value="Gamma-glutamyl cyclotransferase-like"/>
    <property type="match status" value="1"/>
</dbReference>
<sequence length="118" mass="13168">MRVSDGSGTESLFTYGTLQLPDVQLDTFGHRVDGDDDALAGYRLDWTDISDAHVAALSGLDRHPILRRTDDPRDRVFGRVLRLTPDELDAADEYDVSLYRRASVVLVSGIRAWVYVAT</sequence>
<dbReference type="AlphaFoldDB" id="A0A4Y3QJE2"/>
<evidence type="ECO:0000259" key="1">
    <source>
        <dbReference type="Pfam" id="PF06094"/>
    </source>
</evidence>
<evidence type="ECO:0000313" key="3">
    <source>
        <dbReference type="Proteomes" id="UP000319525"/>
    </source>
</evidence>
<dbReference type="Pfam" id="PF06094">
    <property type="entry name" value="GGACT"/>
    <property type="match status" value="1"/>
</dbReference>
<dbReference type="EMBL" id="BJML01000002">
    <property type="protein sequence ID" value="GEB45019.1"/>
    <property type="molecule type" value="Genomic_DNA"/>
</dbReference>
<accession>A0A4Y3QJE2</accession>
<evidence type="ECO:0000313" key="2">
    <source>
        <dbReference type="EMBL" id="GEB45019.1"/>
    </source>
</evidence>
<feature type="domain" description="Gamma-glutamylcyclotransferase AIG2-like" evidence="1">
    <location>
        <begin position="12"/>
        <end position="117"/>
    </location>
</feature>
<dbReference type="SUPFAM" id="SSF110857">
    <property type="entry name" value="Gamma-glutamyl cyclotransferase-like"/>
    <property type="match status" value="1"/>
</dbReference>
<dbReference type="InterPro" id="IPR013024">
    <property type="entry name" value="GGCT-like"/>
</dbReference>
<organism evidence="2 3">
    <name type="scientific">Microbacterium testaceum</name>
    <name type="common">Aureobacterium testaceum</name>
    <name type="synonym">Brevibacterium testaceum</name>
    <dbReference type="NCBI Taxonomy" id="2033"/>
    <lineage>
        <taxon>Bacteria</taxon>
        <taxon>Bacillati</taxon>
        <taxon>Actinomycetota</taxon>
        <taxon>Actinomycetes</taxon>
        <taxon>Micrococcales</taxon>
        <taxon>Microbacteriaceae</taxon>
        <taxon>Microbacterium</taxon>
    </lineage>
</organism>
<dbReference type="Proteomes" id="UP000319525">
    <property type="component" value="Unassembled WGS sequence"/>
</dbReference>
<dbReference type="InterPro" id="IPR036568">
    <property type="entry name" value="GGCT-like_sf"/>
</dbReference>
<dbReference type="InterPro" id="IPR009288">
    <property type="entry name" value="AIG2-like_dom"/>
</dbReference>